<feature type="transmembrane region" description="Helical" evidence="1">
    <location>
        <begin position="21"/>
        <end position="42"/>
    </location>
</feature>
<reference evidence="3" key="1">
    <citation type="journal article" date="2019" name="Int. J. Syst. Evol. Microbiol.">
        <title>The Global Catalogue of Microorganisms (GCM) 10K type strain sequencing project: providing services to taxonomists for standard genome sequencing and annotation.</title>
        <authorList>
            <consortium name="The Broad Institute Genomics Platform"/>
            <consortium name="The Broad Institute Genome Sequencing Center for Infectious Disease"/>
            <person name="Wu L."/>
            <person name="Ma J."/>
        </authorList>
    </citation>
    <scope>NUCLEOTIDE SEQUENCE [LARGE SCALE GENOMIC DNA]</scope>
    <source>
        <strain evidence="3">JCM 17633</strain>
    </source>
</reference>
<dbReference type="EMBL" id="BAABCB010000007">
    <property type="protein sequence ID" value="GAA4242002.1"/>
    <property type="molecule type" value="Genomic_DNA"/>
</dbReference>
<keyword evidence="1" id="KW-0472">Membrane</keyword>
<organism evidence="2 3">
    <name type="scientific">Winogradskyella damuponensis</name>
    <dbReference type="NCBI Taxonomy" id="943939"/>
    <lineage>
        <taxon>Bacteria</taxon>
        <taxon>Pseudomonadati</taxon>
        <taxon>Bacteroidota</taxon>
        <taxon>Flavobacteriia</taxon>
        <taxon>Flavobacteriales</taxon>
        <taxon>Flavobacteriaceae</taxon>
        <taxon>Winogradskyella</taxon>
    </lineage>
</organism>
<dbReference type="Pfam" id="PF19578">
    <property type="entry name" value="DUF6090"/>
    <property type="match status" value="1"/>
</dbReference>
<proteinExistence type="predicted"/>
<sequence>MIKFFRKIRQNLLNEGKTSKYFKYAIGEIVLVVIGILIALQISNWNENRKINNQETVYLQDLKNDFTFDIETLNARVAINNVIVHNIDTIITLISSKKTFTQQDELLLANMTSKLFGESYFIPEKGTINQIQASSSGSFIKNKKLRDLIFRYYSNAERIEKNMEQSIQIYQHQIITPTLLHPAIAKKSMNINAVVSSLDMSQLIKDNDYLNALTLKSIGTQNQNREYLKIVKKAQQILTIINTELSND</sequence>
<gene>
    <name evidence="2" type="ORF">GCM10022292_10640</name>
</gene>
<evidence type="ECO:0000313" key="3">
    <source>
        <dbReference type="Proteomes" id="UP001501682"/>
    </source>
</evidence>
<comment type="caution">
    <text evidence="2">The sequence shown here is derived from an EMBL/GenBank/DDBJ whole genome shotgun (WGS) entry which is preliminary data.</text>
</comment>
<evidence type="ECO:0000313" key="2">
    <source>
        <dbReference type="EMBL" id="GAA4242002.1"/>
    </source>
</evidence>
<evidence type="ECO:0000256" key="1">
    <source>
        <dbReference type="SAM" id="Phobius"/>
    </source>
</evidence>
<dbReference type="InterPro" id="IPR045749">
    <property type="entry name" value="DUF6090"/>
</dbReference>
<name>A0ABP8CQ03_9FLAO</name>
<accession>A0ABP8CQ03</accession>
<keyword evidence="3" id="KW-1185">Reference proteome</keyword>
<protein>
    <submittedName>
        <fullName evidence="2">Uncharacterized protein</fullName>
    </submittedName>
</protein>
<dbReference type="RefSeq" id="WP_344713078.1">
    <property type="nucleotide sequence ID" value="NZ_BAABCB010000007.1"/>
</dbReference>
<dbReference type="Proteomes" id="UP001501682">
    <property type="component" value="Unassembled WGS sequence"/>
</dbReference>
<keyword evidence="1" id="KW-0812">Transmembrane</keyword>
<keyword evidence="1" id="KW-1133">Transmembrane helix</keyword>